<evidence type="ECO:0000313" key="2">
    <source>
        <dbReference type="EMBL" id="CAD8111699.1"/>
    </source>
</evidence>
<keyword evidence="3" id="KW-1185">Reference proteome</keyword>
<keyword evidence="1" id="KW-0812">Transmembrane</keyword>
<comment type="caution">
    <text evidence="2">The sequence shown here is derived from an EMBL/GenBank/DDBJ whole genome shotgun (WGS) entry which is preliminary data.</text>
</comment>
<protein>
    <recommendedName>
        <fullName evidence="4">Transmembrane protein</fullName>
    </recommendedName>
</protein>
<sequence>MSRQINDRIKSNLQELHSLSIYHNRFGLFCILLFQSYHMSCILVVCSFYFQHSSLIQELYLEKKSQKKRGMKIQYNQYHLIEADNANYFVKNLCNLHDQETISFQPLCRM</sequence>
<evidence type="ECO:0000256" key="1">
    <source>
        <dbReference type="SAM" id="Phobius"/>
    </source>
</evidence>
<keyword evidence="1" id="KW-1133">Transmembrane helix</keyword>
<dbReference type="EMBL" id="CAJJDN010000099">
    <property type="protein sequence ID" value="CAD8111699.1"/>
    <property type="molecule type" value="Genomic_DNA"/>
</dbReference>
<organism evidence="2 3">
    <name type="scientific">Paramecium sonneborni</name>
    <dbReference type="NCBI Taxonomy" id="65129"/>
    <lineage>
        <taxon>Eukaryota</taxon>
        <taxon>Sar</taxon>
        <taxon>Alveolata</taxon>
        <taxon>Ciliophora</taxon>
        <taxon>Intramacronucleata</taxon>
        <taxon>Oligohymenophorea</taxon>
        <taxon>Peniculida</taxon>
        <taxon>Parameciidae</taxon>
        <taxon>Paramecium</taxon>
    </lineage>
</organism>
<gene>
    <name evidence="2" type="ORF">PSON_ATCC_30995.1.T0990004</name>
</gene>
<reference evidence="2" key="1">
    <citation type="submission" date="2021-01" db="EMBL/GenBank/DDBJ databases">
        <authorList>
            <consortium name="Genoscope - CEA"/>
            <person name="William W."/>
        </authorList>
    </citation>
    <scope>NUCLEOTIDE SEQUENCE</scope>
</reference>
<feature type="transmembrane region" description="Helical" evidence="1">
    <location>
        <begin position="26"/>
        <end position="50"/>
    </location>
</feature>
<evidence type="ECO:0008006" key="4">
    <source>
        <dbReference type="Google" id="ProtNLM"/>
    </source>
</evidence>
<keyword evidence="1" id="KW-0472">Membrane</keyword>
<accession>A0A8S1Q822</accession>
<proteinExistence type="predicted"/>
<name>A0A8S1Q822_9CILI</name>
<dbReference type="AlphaFoldDB" id="A0A8S1Q822"/>
<evidence type="ECO:0000313" key="3">
    <source>
        <dbReference type="Proteomes" id="UP000692954"/>
    </source>
</evidence>
<dbReference type="Proteomes" id="UP000692954">
    <property type="component" value="Unassembled WGS sequence"/>
</dbReference>